<protein>
    <submittedName>
        <fullName evidence="2">Uncharacterized protein</fullName>
    </submittedName>
</protein>
<evidence type="ECO:0000313" key="3">
    <source>
        <dbReference type="Proteomes" id="UP000632849"/>
    </source>
</evidence>
<feature type="compositionally biased region" description="Low complexity" evidence="1">
    <location>
        <begin position="240"/>
        <end position="254"/>
    </location>
</feature>
<feature type="compositionally biased region" description="Low complexity" evidence="1">
    <location>
        <begin position="213"/>
        <end position="233"/>
    </location>
</feature>
<dbReference type="RefSeq" id="WP_229915141.1">
    <property type="nucleotide sequence ID" value="NZ_BNBE01000001.1"/>
</dbReference>
<name>A0A919B9T1_STRFL</name>
<comment type="caution">
    <text evidence="2">The sequence shown here is derived from an EMBL/GenBank/DDBJ whole genome shotgun (WGS) entry which is preliminary data.</text>
</comment>
<dbReference type="Proteomes" id="UP000632849">
    <property type="component" value="Unassembled WGS sequence"/>
</dbReference>
<feature type="region of interest" description="Disordered" evidence="1">
    <location>
        <begin position="187"/>
        <end position="264"/>
    </location>
</feature>
<accession>A0A919B9T1</accession>
<reference evidence="2" key="1">
    <citation type="journal article" date="2014" name="Int. J. Syst. Evol. Microbiol.">
        <title>Complete genome sequence of Corynebacterium casei LMG S-19264T (=DSM 44701T), isolated from a smear-ripened cheese.</title>
        <authorList>
            <consortium name="US DOE Joint Genome Institute (JGI-PGF)"/>
            <person name="Walter F."/>
            <person name="Albersmeier A."/>
            <person name="Kalinowski J."/>
            <person name="Ruckert C."/>
        </authorList>
    </citation>
    <scope>NUCLEOTIDE SEQUENCE</scope>
    <source>
        <strain evidence="2">JCM 4122</strain>
    </source>
</reference>
<dbReference type="EMBL" id="BNBE01000001">
    <property type="protein sequence ID" value="GHF77348.1"/>
    <property type="molecule type" value="Genomic_DNA"/>
</dbReference>
<evidence type="ECO:0000313" key="2">
    <source>
        <dbReference type="EMBL" id="GHF77348.1"/>
    </source>
</evidence>
<evidence type="ECO:0000256" key="1">
    <source>
        <dbReference type="SAM" id="MobiDB-lite"/>
    </source>
</evidence>
<dbReference type="AlphaFoldDB" id="A0A919B9T1"/>
<feature type="compositionally biased region" description="Basic and acidic residues" evidence="1">
    <location>
        <begin position="199"/>
        <end position="212"/>
    </location>
</feature>
<proteinExistence type="predicted"/>
<reference evidence="2" key="2">
    <citation type="submission" date="2020-09" db="EMBL/GenBank/DDBJ databases">
        <authorList>
            <person name="Sun Q."/>
            <person name="Ohkuma M."/>
        </authorList>
    </citation>
    <scope>NUCLEOTIDE SEQUENCE</scope>
    <source>
        <strain evidence="2">JCM 4122</strain>
    </source>
</reference>
<gene>
    <name evidence="2" type="ORF">GCM10017667_00790</name>
</gene>
<organism evidence="2 3">
    <name type="scientific">Streptomyces filamentosus</name>
    <name type="common">Streptomyces roseosporus</name>
    <dbReference type="NCBI Taxonomy" id="67294"/>
    <lineage>
        <taxon>Bacteria</taxon>
        <taxon>Bacillati</taxon>
        <taxon>Actinomycetota</taxon>
        <taxon>Actinomycetes</taxon>
        <taxon>Kitasatosporales</taxon>
        <taxon>Streptomycetaceae</taxon>
        <taxon>Streptomyces</taxon>
    </lineage>
</organism>
<sequence length="264" mass="28045">MLPNSAEELLADVTVGRHPDYGIVAANPKNLPAGTWMLERLDFRPIPGEPALYALTDQQRDGQGRATRAVELLRNADFRVDADAVFEPSLAPGARPAPSRVPLGEPEVAFAEHPQLGIVAALDDRASGITAIALLGHGWRHDPRLDIYTLPASTGRDEALGKVAGVTLDLYRSDVRVAVHPRLAQEVANRRAAPAPHPSPDRDHDHDHDHDQGAGAHRSPISAAALASSPAVAGLPGKRPVAAPAIPVTAAQPVDPRIAFSRNR</sequence>
<keyword evidence="3" id="KW-1185">Reference proteome</keyword>